<dbReference type="Proteomes" id="UP001060085">
    <property type="component" value="Linkage Group LG04"/>
</dbReference>
<protein>
    <submittedName>
        <fullName evidence="1">Uncharacterized protein</fullName>
    </submittedName>
</protein>
<proteinExistence type="predicted"/>
<accession>A0ACC0B1T6</accession>
<organism evidence="1 2">
    <name type="scientific">Catharanthus roseus</name>
    <name type="common">Madagascar periwinkle</name>
    <name type="synonym">Vinca rosea</name>
    <dbReference type="NCBI Taxonomy" id="4058"/>
    <lineage>
        <taxon>Eukaryota</taxon>
        <taxon>Viridiplantae</taxon>
        <taxon>Streptophyta</taxon>
        <taxon>Embryophyta</taxon>
        <taxon>Tracheophyta</taxon>
        <taxon>Spermatophyta</taxon>
        <taxon>Magnoliopsida</taxon>
        <taxon>eudicotyledons</taxon>
        <taxon>Gunneridae</taxon>
        <taxon>Pentapetalae</taxon>
        <taxon>asterids</taxon>
        <taxon>lamiids</taxon>
        <taxon>Gentianales</taxon>
        <taxon>Apocynaceae</taxon>
        <taxon>Rauvolfioideae</taxon>
        <taxon>Vinceae</taxon>
        <taxon>Catharanthinae</taxon>
        <taxon>Catharanthus</taxon>
    </lineage>
</organism>
<reference evidence="2" key="1">
    <citation type="journal article" date="2023" name="Nat. Plants">
        <title>Single-cell RNA sequencing provides a high-resolution roadmap for understanding the multicellular compartmentation of specialized metabolism.</title>
        <authorList>
            <person name="Sun S."/>
            <person name="Shen X."/>
            <person name="Li Y."/>
            <person name="Li Y."/>
            <person name="Wang S."/>
            <person name="Li R."/>
            <person name="Zhang H."/>
            <person name="Shen G."/>
            <person name="Guo B."/>
            <person name="Wei J."/>
            <person name="Xu J."/>
            <person name="St-Pierre B."/>
            <person name="Chen S."/>
            <person name="Sun C."/>
        </authorList>
    </citation>
    <scope>NUCLEOTIDE SEQUENCE [LARGE SCALE GENOMIC DNA]</scope>
</reference>
<evidence type="ECO:0000313" key="1">
    <source>
        <dbReference type="EMBL" id="KAI5666609.1"/>
    </source>
</evidence>
<comment type="caution">
    <text evidence="1">The sequence shown here is derived from an EMBL/GenBank/DDBJ whole genome shotgun (WGS) entry which is preliminary data.</text>
</comment>
<evidence type="ECO:0000313" key="2">
    <source>
        <dbReference type="Proteomes" id="UP001060085"/>
    </source>
</evidence>
<dbReference type="EMBL" id="CM044704">
    <property type="protein sequence ID" value="KAI5666609.1"/>
    <property type="molecule type" value="Genomic_DNA"/>
</dbReference>
<gene>
    <name evidence="1" type="ORF">M9H77_16462</name>
</gene>
<name>A0ACC0B1T6_CATRO</name>
<sequence length="129" mass="15089">MMKCNCHFHLKGEKSTIEDNRKLYVNDGRHNHKIGVYFHAHTQAARLMDDQLKLTEEFNRSQVTPQNIMASLLEKNPNYAVSKQTIYNTRAKMKKKRMEGRNMVEEVLHQCNERGLGVIGETVKKQYPK</sequence>
<keyword evidence="2" id="KW-1185">Reference proteome</keyword>